<gene>
    <name evidence="13" type="ORF">UV54_C0025G0005</name>
</gene>
<dbReference type="Pfam" id="PF01743">
    <property type="entry name" value="PolyA_pol"/>
    <property type="match status" value="1"/>
</dbReference>
<dbReference type="GO" id="GO:0008033">
    <property type="term" value="P:tRNA processing"/>
    <property type="evidence" value="ECO:0007669"/>
    <property type="project" value="UniProtKB-KW"/>
</dbReference>
<keyword evidence="7" id="KW-0460">Magnesium</keyword>
<dbReference type="InterPro" id="IPR032828">
    <property type="entry name" value="PolyA_RNA-bd"/>
</dbReference>
<evidence type="ECO:0000259" key="12">
    <source>
        <dbReference type="Pfam" id="PF12627"/>
    </source>
</evidence>
<feature type="compositionally biased region" description="Basic and acidic residues" evidence="9">
    <location>
        <begin position="485"/>
        <end position="496"/>
    </location>
</feature>
<dbReference type="Proteomes" id="UP000034213">
    <property type="component" value="Unassembled WGS sequence"/>
</dbReference>
<sequence>MTYKIPKEALEALEKLETAGYEAYLVGGCVRDILLSREPNDWDITTNARPEEIQKVFEKTFYENDFGTVGIVTESENPALKVIEITPYRMEAKYTDKRHPDIIRFADKLEEDLKRRDFTVNAIALNISPAAYVSDLKAKETGEIDEEFVKIIDLWKGREDLEKKIIKTVGIPKERFEEDALRLMRAVRLAAELKFSIDKETQKAISEKARLLRMISKERIRDEFSKIILSDNPREGIQNLQKFGILKYAAPEIEEGIDITQNKEHIYTVWEHNLRALSHAAEKNYPLGIRMAALLHDVGKPRTKVGDGPDSTFYNHEVVGAKIAVQILSNLRYPKNFIEKVIKLVRWHLFFSDTEVITLSAVRRVTKNVGPENIWDLMKVRFCDRVGMGRPKEEPYRLRKYESMIEEALRSPLSVSMLKINGAKIMEVTKLQAGPKIGYILHTLFEEVLDDPALNTGEYMKKRAKELCQLSDKELQELGTAGKHKKEEEESKEISKIRQKYGVR</sequence>
<dbReference type="InterPro" id="IPR006675">
    <property type="entry name" value="HDIG_dom"/>
</dbReference>
<dbReference type="Gene3D" id="1.10.246.80">
    <property type="match status" value="1"/>
</dbReference>
<dbReference type="InterPro" id="IPR002646">
    <property type="entry name" value="PolA_pol_head_dom"/>
</dbReference>
<dbReference type="InterPro" id="IPR050264">
    <property type="entry name" value="Bact_CCA-adding_enz_type3_sf"/>
</dbReference>
<dbReference type="PANTHER" id="PTHR46173:SF1">
    <property type="entry name" value="CCA TRNA NUCLEOTIDYLTRANSFERASE 1, MITOCHONDRIAL"/>
    <property type="match status" value="1"/>
</dbReference>
<dbReference type="SUPFAM" id="SSF81891">
    <property type="entry name" value="Poly A polymerase C-terminal region-like"/>
    <property type="match status" value="1"/>
</dbReference>
<dbReference type="CDD" id="cd05398">
    <property type="entry name" value="NT_ClassII-CCAase"/>
    <property type="match status" value="1"/>
</dbReference>
<dbReference type="Pfam" id="PF01966">
    <property type="entry name" value="HD"/>
    <property type="match status" value="1"/>
</dbReference>
<dbReference type="InterPro" id="IPR006674">
    <property type="entry name" value="HD_domain"/>
</dbReference>
<dbReference type="GO" id="GO:0000049">
    <property type="term" value="F:tRNA binding"/>
    <property type="evidence" value="ECO:0007669"/>
    <property type="project" value="TreeGrafter"/>
</dbReference>
<keyword evidence="6" id="KW-0547">Nucleotide-binding</keyword>
<evidence type="ECO:0000313" key="13">
    <source>
        <dbReference type="EMBL" id="KKS79913.1"/>
    </source>
</evidence>
<keyword evidence="2 8" id="KW-0808">Transferase</keyword>
<comment type="cofactor">
    <cofactor evidence="1">
        <name>Mg(2+)</name>
        <dbReference type="ChEBI" id="CHEBI:18420"/>
    </cofactor>
</comment>
<dbReference type="GO" id="GO:0016779">
    <property type="term" value="F:nucleotidyltransferase activity"/>
    <property type="evidence" value="ECO:0007669"/>
    <property type="project" value="UniProtKB-KW"/>
</dbReference>
<dbReference type="Gene3D" id="1.10.3090.10">
    <property type="entry name" value="cca-adding enzyme, domain 2"/>
    <property type="match status" value="1"/>
</dbReference>
<feature type="region of interest" description="Disordered" evidence="9">
    <location>
        <begin position="478"/>
        <end position="504"/>
    </location>
</feature>
<keyword evidence="5" id="KW-0479">Metal-binding</keyword>
<evidence type="ECO:0000256" key="9">
    <source>
        <dbReference type="SAM" id="MobiDB-lite"/>
    </source>
</evidence>
<evidence type="ECO:0000256" key="1">
    <source>
        <dbReference type="ARBA" id="ARBA00001946"/>
    </source>
</evidence>
<comment type="similarity">
    <text evidence="8">Belongs to the tRNA nucleotidyltransferase/poly(A) polymerase family.</text>
</comment>
<dbReference type="PANTHER" id="PTHR46173">
    <property type="entry name" value="CCA TRNA NUCLEOTIDYLTRANSFERASE 1, MITOCHONDRIAL"/>
    <property type="match status" value="1"/>
</dbReference>
<dbReference type="InterPro" id="IPR043519">
    <property type="entry name" value="NT_sf"/>
</dbReference>
<reference evidence="13 14" key="1">
    <citation type="journal article" date="2015" name="Nature">
        <title>rRNA introns, odd ribosomes, and small enigmatic genomes across a large radiation of phyla.</title>
        <authorList>
            <person name="Brown C.T."/>
            <person name="Hug L.A."/>
            <person name="Thomas B.C."/>
            <person name="Sharon I."/>
            <person name="Castelle C.J."/>
            <person name="Singh A."/>
            <person name="Wilkins M.J."/>
            <person name="Williams K.H."/>
            <person name="Banfield J.F."/>
        </authorList>
    </citation>
    <scope>NUCLEOTIDE SEQUENCE [LARGE SCALE GENOMIC DNA]</scope>
</reference>
<dbReference type="PATRIC" id="fig|1618369.3.peg.376"/>
<keyword evidence="4" id="KW-0548">Nucleotidyltransferase</keyword>
<feature type="domain" description="HD" evidence="11">
    <location>
        <begin position="269"/>
        <end position="359"/>
    </location>
</feature>
<feature type="domain" description="tRNA nucleotidyltransferase/poly(A) polymerase RNA and SrmB- binding" evidence="12">
    <location>
        <begin position="195"/>
        <end position="255"/>
    </location>
</feature>
<evidence type="ECO:0000256" key="8">
    <source>
        <dbReference type="RuleBase" id="RU003953"/>
    </source>
</evidence>
<name>A0A0G1EZ63_9BACT</name>
<comment type="caution">
    <text evidence="13">The sequence shown here is derived from an EMBL/GenBank/DDBJ whole genome shotgun (WGS) entry which is preliminary data.</text>
</comment>
<dbReference type="AlphaFoldDB" id="A0A0G1EZ63"/>
<dbReference type="NCBIfam" id="TIGR00277">
    <property type="entry name" value="HDIG"/>
    <property type="match status" value="1"/>
</dbReference>
<proteinExistence type="inferred from homology"/>
<dbReference type="Gene3D" id="3.30.460.10">
    <property type="entry name" value="Beta Polymerase, domain 2"/>
    <property type="match status" value="1"/>
</dbReference>
<dbReference type="GO" id="GO:0000166">
    <property type="term" value="F:nucleotide binding"/>
    <property type="evidence" value="ECO:0007669"/>
    <property type="project" value="UniProtKB-KW"/>
</dbReference>
<evidence type="ECO:0000256" key="2">
    <source>
        <dbReference type="ARBA" id="ARBA00022679"/>
    </source>
</evidence>
<evidence type="ECO:0000256" key="6">
    <source>
        <dbReference type="ARBA" id="ARBA00022741"/>
    </source>
</evidence>
<feature type="domain" description="Poly A polymerase head" evidence="10">
    <location>
        <begin position="23"/>
        <end position="166"/>
    </location>
</feature>
<dbReference type="GO" id="GO:0046872">
    <property type="term" value="F:metal ion binding"/>
    <property type="evidence" value="ECO:0007669"/>
    <property type="project" value="UniProtKB-KW"/>
</dbReference>
<accession>A0A0G1EZ63</accession>
<dbReference type="Pfam" id="PF12627">
    <property type="entry name" value="PolyA_pol_RNAbd"/>
    <property type="match status" value="1"/>
</dbReference>
<evidence type="ECO:0000259" key="10">
    <source>
        <dbReference type="Pfam" id="PF01743"/>
    </source>
</evidence>
<keyword evidence="8" id="KW-0694">RNA-binding</keyword>
<keyword evidence="3" id="KW-0819">tRNA processing</keyword>
<dbReference type="CDD" id="cd00077">
    <property type="entry name" value="HDc"/>
    <property type="match status" value="1"/>
</dbReference>
<evidence type="ECO:0000256" key="5">
    <source>
        <dbReference type="ARBA" id="ARBA00022723"/>
    </source>
</evidence>
<protein>
    <submittedName>
        <fullName evidence="13">PolyA polymerase</fullName>
    </submittedName>
</protein>
<dbReference type="InterPro" id="IPR003607">
    <property type="entry name" value="HD/PDEase_dom"/>
</dbReference>
<organism evidence="13 14">
    <name type="scientific">Candidatus Beckwithbacteria bacterium GW2011_GWA2_43_10</name>
    <dbReference type="NCBI Taxonomy" id="1618369"/>
    <lineage>
        <taxon>Bacteria</taxon>
        <taxon>Candidatus Beckwithiibacteriota</taxon>
    </lineage>
</organism>
<dbReference type="STRING" id="1618369.UV54_C0025G0005"/>
<evidence type="ECO:0000256" key="3">
    <source>
        <dbReference type="ARBA" id="ARBA00022694"/>
    </source>
</evidence>
<dbReference type="SUPFAM" id="SSF81301">
    <property type="entry name" value="Nucleotidyltransferase"/>
    <property type="match status" value="1"/>
</dbReference>
<evidence type="ECO:0000256" key="4">
    <source>
        <dbReference type="ARBA" id="ARBA00022695"/>
    </source>
</evidence>
<dbReference type="EMBL" id="LCEW01000025">
    <property type="protein sequence ID" value="KKS79913.1"/>
    <property type="molecule type" value="Genomic_DNA"/>
</dbReference>
<evidence type="ECO:0000259" key="11">
    <source>
        <dbReference type="Pfam" id="PF01966"/>
    </source>
</evidence>
<evidence type="ECO:0000256" key="7">
    <source>
        <dbReference type="ARBA" id="ARBA00022842"/>
    </source>
</evidence>
<evidence type="ECO:0000313" key="14">
    <source>
        <dbReference type="Proteomes" id="UP000034213"/>
    </source>
</evidence>